<comment type="cofactor">
    <cofactor evidence="5">
        <name>Mg(2+)</name>
        <dbReference type="ChEBI" id="CHEBI:18420"/>
    </cofactor>
</comment>
<keyword evidence="5" id="KW-0460">Magnesium</keyword>
<proteinExistence type="inferred from homology"/>
<dbReference type="GO" id="GO:0035999">
    <property type="term" value="P:tetrahydrofolate interconversion"/>
    <property type="evidence" value="ECO:0007669"/>
    <property type="project" value="TreeGrafter"/>
</dbReference>
<dbReference type="PIRSF" id="PIRSF006806">
    <property type="entry name" value="FTHF_cligase"/>
    <property type="match status" value="1"/>
</dbReference>
<evidence type="ECO:0000313" key="7">
    <source>
        <dbReference type="Proteomes" id="UP000005496"/>
    </source>
</evidence>
<evidence type="ECO:0000256" key="2">
    <source>
        <dbReference type="ARBA" id="ARBA00022741"/>
    </source>
</evidence>
<evidence type="ECO:0000256" key="5">
    <source>
        <dbReference type="RuleBase" id="RU361279"/>
    </source>
</evidence>
<dbReference type="EC" id="6.3.3.2" evidence="5"/>
<reference evidence="6" key="1">
    <citation type="submission" date="2010-05" db="EMBL/GenBank/DDBJ databases">
        <title>The draft genome of Desulfonatronospira thiodismutans ASO3-1.</title>
        <authorList>
            <consortium name="US DOE Joint Genome Institute (JGI-PGF)"/>
            <person name="Lucas S."/>
            <person name="Copeland A."/>
            <person name="Lapidus A."/>
            <person name="Cheng J.-F."/>
            <person name="Bruce D."/>
            <person name="Goodwin L."/>
            <person name="Pitluck S."/>
            <person name="Chertkov O."/>
            <person name="Brettin T."/>
            <person name="Detter J.C."/>
            <person name="Han C."/>
            <person name="Land M.L."/>
            <person name="Hauser L."/>
            <person name="Kyrpides N."/>
            <person name="Mikhailova N."/>
            <person name="Muyzer G."/>
            <person name="Woyke T."/>
        </authorList>
    </citation>
    <scope>NUCLEOTIDE SEQUENCE [LARGE SCALE GENOMIC DNA]</scope>
    <source>
        <strain evidence="6">ASO3-1</strain>
    </source>
</reference>
<gene>
    <name evidence="6" type="ORF">Dthio_PD2883</name>
</gene>
<dbReference type="EMBL" id="ACJN02000001">
    <property type="protein sequence ID" value="EFI35463.1"/>
    <property type="molecule type" value="Genomic_DNA"/>
</dbReference>
<feature type="binding site" evidence="4">
    <location>
        <position position="51"/>
    </location>
    <ligand>
        <name>substrate</name>
    </ligand>
</feature>
<keyword evidence="3 4" id="KW-0067">ATP-binding</keyword>
<keyword evidence="5" id="KW-0479">Metal-binding</keyword>
<sequence length="199" mass="22801">MHADKKELRAAMLRQRSSLDPGEVNAKSAAVIENFLSTKKLMQHTCFLVYLPIKSEVDTKPLLRELLQQGREVYAPYCDPHRPGRMEFYRVQDLSCLRPGFCNIYEPEPKQENIFENHAPSVAVVPGVAFDESGYRLGFGQGFYDRYFSLLSDPGPLLAGFAYDFQVVERLPADPWDIPMHFIFTETRTIEVFTQNKSS</sequence>
<comment type="catalytic activity">
    <reaction evidence="5">
        <text>(6S)-5-formyl-5,6,7,8-tetrahydrofolate + ATP = (6R)-5,10-methenyltetrahydrofolate + ADP + phosphate</text>
        <dbReference type="Rhea" id="RHEA:10488"/>
        <dbReference type="ChEBI" id="CHEBI:30616"/>
        <dbReference type="ChEBI" id="CHEBI:43474"/>
        <dbReference type="ChEBI" id="CHEBI:57455"/>
        <dbReference type="ChEBI" id="CHEBI:57457"/>
        <dbReference type="ChEBI" id="CHEBI:456216"/>
        <dbReference type="EC" id="6.3.3.2"/>
    </reaction>
</comment>
<comment type="caution">
    <text evidence="6">The sequence shown here is derived from an EMBL/GenBank/DDBJ whole genome shotgun (WGS) entry which is preliminary data.</text>
</comment>
<name>D6SLA2_9BACT</name>
<feature type="binding site" evidence="4">
    <location>
        <position position="56"/>
    </location>
    <ligand>
        <name>substrate</name>
    </ligand>
</feature>
<keyword evidence="2 4" id="KW-0547">Nucleotide-binding</keyword>
<dbReference type="PANTHER" id="PTHR23407:SF1">
    <property type="entry name" value="5-FORMYLTETRAHYDROFOLATE CYCLO-LIGASE"/>
    <property type="match status" value="1"/>
</dbReference>
<comment type="similarity">
    <text evidence="1 5">Belongs to the 5-formyltetrahydrofolate cyclo-ligase family.</text>
</comment>
<evidence type="ECO:0000256" key="1">
    <source>
        <dbReference type="ARBA" id="ARBA00010638"/>
    </source>
</evidence>
<feature type="binding site" evidence="4">
    <location>
        <begin position="136"/>
        <end position="144"/>
    </location>
    <ligand>
        <name>ATP</name>
        <dbReference type="ChEBI" id="CHEBI:30616"/>
    </ligand>
</feature>
<accession>D6SLA2</accession>
<dbReference type="InterPro" id="IPR037171">
    <property type="entry name" value="NagB/RpiA_transferase-like"/>
</dbReference>
<dbReference type="GO" id="GO:0005524">
    <property type="term" value="F:ATP binding"/>
    <property type="evidence" value="ECO:0007669"/>
    <property type="project" value="UniProtKB-KW"/>
</dbReference>
<dbReference type="Gene3D" id="3.40.50.10420">
    <property type="entry name" value="NagB/RpiA/CoA transferase-like"/>
    <property type="match status" value="1"/>
</dbReference>
<keyword evidence="7" id="KW-1185">Reference proteome</keyword>
<organism evidence="6 7">
    <name type="scientific">Desulfonatronospira thiodismutans ASO3-1</name>
    <dbReference type="NCBI Taxonomy" id="555779"/>
    <lineage>
        <taxon>Bacteria</taxon>
        <taxon>Pseudomonadati</taxon>
        <taxon>Thermodesulfobacteriota</taxon>
        <taxon>Desulfovibrionia</taxon>
        <taxon>Desulfovibrionales</taxon>
        <taxon>Desulfonatronovibrionaceae</taxon>
        <taxon>Desulfonatronospira</taxon>
    </lineage>
</organism>
<dbReference type="GO" id="GO:0030272">
    <property type="term" value="F:5-formyltetrahydrofolate cyclo-ligase activity"/>
    <property type="evidence" value="ECO:0007669"/>
    <property type="project" value="UniProtKB-EC"/>
</dbReference>
<dbReference type="GO" id="GO:0046872">
    <property type="term" value="F:metal ion binding"/>
    <property type="evidence" value="ECO:0007669"/>
    <property type="project" value="UniProtKB-KW"/>
</dbReference>
<dbReference type="AlphaFoldDB" id="D6SLA2"/>
<dbReference type="Pfam" id="PF01812">
    <property type="entry name" value="5-FTHF_cyc-lig"/>
    <property type="match status" value="1"/>
</dbReference>
<evidence type="ECO:0000256" key="3">
    <source>
        <dbReference type="ARBA" id="ARBA00022840"/>
    </source>
</evidence>
<dbReference type="SUPFAM" id="SSF100950">
    <property type="entry name" value="NagB/RpiA/CoA transferase-like"/>
    <property type="match status" value="1"/>
</dbReference>
<dbReference type="GO" id="GO:0009396">
    <property type="term" value="P:folic acid-containing compound biosynthetic process"/>
    <property type="evidence" value="ECO:0007669"/>
    <property type="project" value="TreeGrafter"/>
</dbReference>
<evidence type="ECO:0000256" key="4">
    <source>
        <dbReference type="PIRSR" id="PIRSR006806-1"/>
    </source>
</evidence>
<dbReference type="InterPro" id="IPR002698">
    <property type="entry name" value="FTHF_cligase"/>
</dbReference>
<feature type="binding site" evidence="4">
    <location>
        <begin position="5"/>
        <end position="9"/>
    </location>
    <ligand>
        <name>ATP</name>
        <dbReference type="ChEBI" id="CHEBI:30616"/>
    </ligand>
</feature>
<evidence type="ECO:0000313" key="6">
    <source>
        <dbReference type="EMBL" id="EFI35463.1"/>
    </source>
</evidence>
<dbReference type="PANTHER" id="PTHR23407">
    <property type="entry name" value="ATPASE INHIBITOR/5-FORMYLTETRAHYDROFOLATE CYCLO-LIGASE"/>
    <property type="match status" value="1"/>
</dbReference>
<dbReference type="NCBIfam" id="TIGR02727">
    <property type="entry name" value="MTHFS_bact"/>
    <property type="match status" value="1"/>
</dbReference>
<dbReference type="OrthoDB" id="9801938at2"/>
<dbReference type="Proteomes" id="UP000005496">
    <property type="component" value="Unassembled WGS sequence"/>
</dbReference>
<dbReference type="RefSeq" id="WP_008868595.1">
    <property type="nucleotide sequence ID" value="NZ_ACJN02000001.1"/>
</dbReference>
<protein>
    <recommendedName>
        <fullName evidence="5">5-formyltetrahydrofolate cyclo-ligase</fullName>
        <ecNumber evidence="5">6.3.3.2</ecNumber>
    </recommendedName>
</protein>
<dbReference type="InterPro" id="IPR024185">
    <property type="entry name" value="FTHF_cligase-like_sf"/>
</dbReference>
<dbReference type="eggNOG" id="COG0212">
    <property type="taxonomic scope" value="Bacteria"/>
</dbReference>